<name>A0AB34J2Y6_PRYPA</name>
<proteinExistence type="predicted"/>
<dbReference type="EMBL" id="JBGBPQ010000014">
    <property type="protein sequence ID" value="KAL1511010.1"/>
    <property type="molecule type" value="Genomic_DNA"/>
</dbReference>
<evidence type="ECO:0000313" key="3">
    <source>
        <dbReference type="Proteomes" id="UP001515480"/>
    </source>
</evidence>
<protein>
    <recommendedName>
        <fullName evidence="4">Phospholipase B-like</fullName>
    </recommendedName>
</protein>
<accession>A0AB34J2Y6</accession>
<evidence type="ECO:0008006" key="4">
    <source>
        <dbReference type="Google" id="ProtNLM"/>
    </source>
</evidence>
<sequence length="243" mass="25846">MLRIVFSQLRGAADGIQLAELSLYSSRGRPVEGVTAENPGGLALTPFQRSHAVVDGLLSTKWFDGAMGRANRSVLLLRRERAAQNGSEETTPCLPAASCSLGDDVVEYEFFTANDNPRRDPCSWLVERQTAGGAWELLSEVHAFSPPLARKASFGRFQLSASRGMPSAASGEARRVGVADAGRVSSRVGERGYAQVEPNQSAGVRASGAIGARGTNLVPPGALVQRCPPATPHDDSFEGCYSW</sequence>
<reference evidence="2 3" key="1">
    <citation type="journal article" date="2024" name="Science">
        <title>Giant polyketide synthase enzymes in the biosynthesis of giant marine polyether toxins.</title>
        <authorList>
            <person name="Fallon T.R."/>
            <person name="Shende V.V."/>
            <person name="Wierzbicki I.H."/>
            <person name="Pendleton A.L."/>
            <person name="Watervoot N.F."/>
            <person name="Auber R.P."/>
            <person name="Gonzalez D.J."/>
            <person name="Wisecaver J.H."/>
            <person name="Moore B.S."/>
        </authorList>
    </citation>
    <scope>NUCLEOTIDE SEQUENCE [LARGE SCALE GENOMIC DNA]</scope>
    <source>
        <strain evidence="2 3">12B1</strain>
    </source>
</reference>
<keyword evidence="3" id="KW-1185">Reference proteome</keyword>
<evidence type="ECO:0000313" key="2">
    <source>
        <dbReference type="EMBL" id="KAL1511015.1"/>
    </source>
</evidence>
<organism evidence="2 3">
    <name type="scientific">Prymnesium parvum</name>
    <name type="common">Toxic golden alga</name>
    <dbReference type="NCBI Taxonomy" id="97485"/>
    <lineage>
        <taxon>Eukaryota</taxon>
        <taxon>Haptista</taxon>
        <taxon>Haptophyta</taxon>
        <taxon>Prymnesiophyceae</taxon>
        <taxon>Prymnesiales</taxon>
        <taxon>Prymnesiaceae</taxon>
        <taxon>Prymnesium</taxon>
    </lineage>
</organism>
<dbReference type="EMBL" id="JBGBPQ010000014">
    <property type="protein sequence ID" value="KAL1511015.1"/>
    <property type="molecule type" value="Genomic_DNA"/>
</dbReference>
<gene>
    <name evidence="1" type="ORF">AB1Y20_005835</name>
    <name evidence="2" type="ORF">AB1Y20_005840</name>
</gene>
<evidence type="ECO:0000313" key="1">
    <source>
        <dbReference type="EMBL" id="KAL1511010.1"/>
    </source>
</evidence>
<dbReference type="Proteomes" id="UP001515480">
    <property type="component" value="Unassembled WGS sequence"/>
</dbReference>
<dbReference type="AlphaFoldDB" id="A0AB34J2Y6"/>
<comment type="caution">
    <text evidence="2">The sequence shown here is derived from an EMBL/GenBank/DDBJ whole genome shotgun (WGS) entry which is preliminary data.</text>
</comment>